<dbReference type="AlphaFoldDB" id="A0A9D2D4E8"/>
<gene>
    <name evidence="1" type="ORF">IAA08_10380</name>
</gene>
<accession>A0A9D2D4E8</accession>
<dbReference type="InterPro" id="IPR010281">
    <property type="entry name" value="DUF885"/>
</dbReference>
<protein>
    <submittedName>
        <fullName evidence="1">DUF885 domain-containing protein</fullName>
    </submittedName>
</protein>
<dbReference type="Proteomes" id="UP000824024">
    <property type="component" value="Unassembled WGS sequence"/>
</dbReference>
<dbReference type="EMBL" id="DXCH01000280">
    <property type="protein sequence ID" value="HIZ08324.1"/>
    <property type="molecule type" value="Genomic_DNA"/>
</dbReference>
<evidence type="ECO:0000313" key="2">
    <source>
        <dbReference type="Proteomes" id="UP000824024"/>
    </source>
</evidence>
<name>A0A9D2D4E8_9FIRM</name>
<dbReference type="Pfam" id="PF05960">
    <property type="entry name" value="DUF885"/>
    <property type="match status" value="1"/>
</dbReference>
<organism evidence="1 2">
    <name type="scientific">Candidatus Eubacterium avistercoris</name>
    <dbReference type="NCBI Taxonomy" id="2838567"/>
    <lineage>
        <taxon>Bacteria</taxon>
        <taxon>Bacillati</taxon>
        <taxon>Bacillota</taxon>
        <taxon>Clostridia</taxon>
        <taxon>Eubacteriales</taxon>
        <taxon>Eubacteriaceae</taxon>
        <taxon>Eubacterium</taxon>
    </lineage>
</organism>
<sequence>MSDLSMRQHRPGTIPGVLLFCLFLFFFLLSAGCGKRDQAEGISVSQAFDLYTEQLFLQQVQEDTLSMHYTLAHPENLGITEYTVSLGHILTPQEDFSAARAENVLYSLEHFPKEELTRSQKLDRDVLADSMETLIAKDAFPYYEEILSPGGGIQTELPILLAEYPFYDARDVKDYLALLGQIPDYLQEAAEYENGKSRAGLFMPDFASDSIISQLEALTADKENHFLIRTFHNRIEKLDMSEELKSSYKEQNRQLVENTVLPAFQELASALLELQGTGVNEEGLCGYEQGKSYYSWLVRRSTGSSMDVPQLKKAIREKRARDLTALQALLKENPGLKKDCQNASLSFTSPEEMLICLKKTSGKDFPLLESHTEVNVKETEPSMSPWLAPAFYLTVPLDEEKDNSVYINDISKTDPVALFTTLAHEGYPGHLYQTVSFNHSESCLLRHLLYYPGYVEGWATYGEMFAFSYGGLDPDTAACLQLERSVLLSLYAEADIGIHYENWSLADLEDFFSGYGIGDSQTMEEIYRYIVMTPANYLKYYCGYLEFAMLKEEAEKKYGDTFRITAFHQAILEIGPAPFWIIREYLPDYYRQAAGHPAKAAGK</sequence>
<reference evidence="1" key="2">
    <citation type="submission" date="2021-04" db="EMBL/GenBank/DDBJ databases">
        <authorList>
            <person name="Gilroy R."/>
        </authorList>
    </citation>
    <scope>NUCLEOTIDE SEQUENCE</scope>
    <source>
        <strain evidence="1">CHK192-9172</strain>
    </source>
</reference>
<comment type="caution">
    <text evidence="1">The sequence shown here is derived from an EMBL/GenBank/DDBJ whole genome shotgun (WGS) entry which is preliminary data.</text>
</comment>
<dbReference type="PANTHER" id="PTHR33361">
    <property type="entry name" value="GLR0591 PROTEIN"/>
    <property type="match status" value="1"/>
</dbReference>
<reference evidence="1" key="1">
    <citation type="journal article" date="2021" name="PeerJ">
        <title>Extensive microbial diversity within the chicken gut microbiome revealed by metagenomics and culture.</title>
        <authorList>
            <person name="Gilroy R."/>
            <person name="Ravi A."/>
            <person name="Getino M."/>
            <person name="Pursley I."/>
            <person name="Horton D.L."/>
            <person name="Alikhan N.F."/>
            <person name="Baker D."/>
            <person name="Gharbi K."/>
            <person name="Hall N."/>
            <person name="Watson M."/>
            <person name="Adriaenssens E.M."/>
            <person name="Foster-Nyarko E."/>
            <person name="Jarju S."/>
            <person name="Secka A."/>
            <person name="Antonio M."/>
            <person name="Oren A."/>
            <person name="Chaudhuri R.R."/>
            <person name="La Ragione R."/>
            <person name="Hildebrand F."/>
            <person name="Pallen M.J."/>
        </authorList>
    </citation>
    <scope>NUCLEOTIDE SEQUENCE</scope>
    <source>
        <strain evidence="1">CHK192-9172</strain>
    </source>
</reference>
<evidence type="ECO:0000313" key="1">
    <source>
        <dbReference type="EMBL" id="HIZ08324.1"/>
    </source>
</evidence>
<proteinExistence type="predicted"/>
<dbReference type="PANTHER" id="PTHR33361:SF2">
    <property type="entry name" value="DUF885 DOMAIN-CONTAINING PROTEIN"/>
    <property type="match status" value="1"/>
</dbReference>
<dbReference type="PROSITE" id="PS51257">
    <property type="entry name" value="PROKAR_LIPOPROTEIN"/>
    <property type="match status" value="1"/>
</dbReference>